<sequence length="266" mass="28926">MRLVDLTVTLDPANREKLPPALSRAAGVVAPTIEYLHPAEAGGKNEFCLSLGCRHEDLPDGEGWGAERLSDMSTHCGTHVDAPLHSGSRIAGKAARTITDIGLEELYRPAMVLDVRAWAKGGEPITIEMLDRAIEAAGRPVQQGDAVLIRTGQERYTMDDREYFNQPGMSREGTLHLTRMGATVLGTDAIGWDLPFPVMTARFREGGDKRSLWDGHKAITEREAFIVQQLTNLGSLPLSGFHVGFFPIKLANCSAAPARVVAFVPE</sequence>
<reference evidence="1 2" key="1">
    <citation type="submission" date="2017-10" db="EMBL/GenBank/DDBJ databases">
        <title>Genome sequence of Caulobacter mirabilis FWC38.</title>
        <authorList>
            <person name="Fiebig A."/>
            <person name="Crosson S."/>
        </authorList>
    </citation>
    <scope>NUCLEOTIDE SEQUENCE [LARGE SCALE GENOMIC DNA]</scope>
    <source>
        <strain evidence="1 2">FWC 38</strain>
    </source>
</reference>
<dbReference type="GO" id="GO:0019441">
    <property type="term" value="P:L-tryptophan catabolic process to kynurenine"/>
    <property type="evidence" value="ECO:0007669"/>
    <property type="project" value="InterPro"/>
</dbReference>
<gene>
    <name evidence="1" type="ORF">CSW64_11145</name>
</gene>
<dbReference type="InterPro" id="IPR037175">
    <property type="entry name" value="KFase_sf"/>
</dbReference>
<dbReference type="PANTHER" id="PTHR31118">
    <property type="entry name" value="CYCLASE-LIKE PROTEIN 2"/>
    <property type="match status" value="1"/>
</dbReference>
<evidence type="ECO:0000313" key="2">
    <source>
        <dbReference type="Proteomes" id="UP000228945"/>
    </source>
</evidence>
<dbReference type="InterPro" id="IPR007325">
    <property type="entry name" value="KFase/CYL"/>
</dbReference>
<keyword evidence="2" id="KW-1185">Reference proteome</keyword>
<organism evidence="1 2">
    <name type="scientific">Caulobacter mirabilis</name>
    <dbReference type="NCBI Taxonomy" id="69666"/>
    <lineage>
        <taxon>Bacteria</taxon>
        <taxon>Pseudomonadati</taxon>
        <taxon>Pseudomonadota</taxon>
        <taxon>Alphaproteobacteria</taxon>
        <taxon>Caulobacterales</taxon>
        <taxon>Caulobacteraceae</taxon>
        <taxon>Caulobacter</taxon>
    </lineage>
</organism>
<dbReference type="PANTHER" id="PTHR31118:SF12">
    <property type="entry name" value="CYCLASE-LIKE PROTEIN 2"/>
    <property type="match status" value="1"/>
</dbReference>
<dbReference type="EMBL" id="CP024201">
    <property type="protein sequence ID" value="ATQ42923.1"/>
    <property type="molecule type" value="Genomic_DNA"/>
</dbReference>
<accession>A0A2D2AY65</accession>
<dbReference type="GO" id="GO:0004061">
    <property type="term" value="F:arylformamidase activity"/>
    <property type="evidence" value="ECO:0007669"/>
    <property type="project" value="InterPro"/>
</dbReference>
<evidence type="ECO:0000313" key="1">
    <source>
        <dbReference type="EMBL" id="ATQ42923.1"/>
    </source>
</evidence>
<dbReference type="SUPFAM" id="SSF102198">
    <property type="entry name" value="Putative cyclase"/>
    <property type="match status" value="1"/>
</dbReference>
<dbReference type="Gene3D" id="3.50.30.50">
    <property type="entry name" value="Putative cyclase"/>
    <property type="match status" value="1"/>
</dbReference>
<dbReference type="KEGG" id="cmb:CSW64_11145"/>
<dbReference type="AlphaFoldDB" id="A0A2D2AY65"/>
<protein>
    <submittedName>
        <fullName evidence="1">Cyclase</fullName>
    </submittedName>
</protein>
<dbReference type="RefSeq" id="WP_099622175.1">
    <property type="nucleotide sequence ID" value="NZ_CP024201.1"/>
</dbReference>
<dbReference type="Pfam" id="PF04199">
    <property type="entry name" value="Cyclase"/>
    <property type="match status" value="1"/>
</dbReference>
<dbReference type="OrthoDB" id="9777007at2"/>
<name>A0A2D2AY65_9CAUL</name>
<dbReference type="Proteomes" id="UP000228945">
    <property type="component" value="Chromosome"/>
</dbReference>
<proteinExistence type="predicted"/>